<gene>
    <name evidence="2" type="ORF">GCM10023156_64610</name>
</gene>
<keyword evidence="3" id="KW-1185">Reference proteome</keyword>
<reference evidence="3" key="1">
    <citation type="journal article" date="2019" name="Int. J. Syst. Evol. Microbiol.">
        <title>The Global Catalogue of Microorganisms (GCM) 10K type strain sequencing project: providing services to taxonomists for standard genome sequencing and annotation.</title>
        <authorList>
            <consortium name="The Broad Institute Genomics Platform"/>
            <consortium name="The Broad Institute Genome Sequencing Center for Infectious Disease"/>
            <person name="Wu L."/>
            <person name="Ma J."/>
        </authorList>
    </citation>
    <scope>NUCLEOTIDE SEQUENCE [LARGE SCALE GENOMIC DNA]</scope>
    <source>
        <strain evidence="3">JCM 17759</strain>
    </source>
</reference>
<feature type="domain" description="PhoD-like phosphatase metallophosphatase" evidence="1">
    <location>
        <begin position="27"/>
        <end position="250"/>
    </location>
</feature>
<evidence type="ECO:0000313" key="3">
    <source>
        <dbReference type="Proteomes" id="UP001500840"/>
    </source>
</evidence>
<protein>
    <recommendedName>
        <fullName evidence="1">PhoD-like phosphatase metallophosphatase domain-containing protein</fullName>
    </recommendedName>
</protein>
<dbReference type="InterPro" id="IPR029052">
    <property type="entry name" value="Metallo-depent_PP-like"/>
</dbReference>
<evidence type="ECO:0000313" key="2">
    <source>
        <dbReference type="EMBL" id="GAA4470807.1"/>
    </source>
</evidence>
<dbReference type="CDD" id="cd07389">
    <property type="entry name" value="MPP_PhoD"/>
    <property type="match status" value="1"/>
</dbReference>
<proteinExistence type="predicted"/>
<dbReference type="SUPFAM" id="SSF56300">
    <property type="entry name" value="Metallo-dependent phosphatases"/>
    <property type="match status" value="1"/>
</dbReference>
<sequence length="328" mass="36573">MGDSTSESMISRVVFGSCIQQDRPTPIFPMMLQAEPQLLLFLGDNIYADTSDINVMRAKYGVLAENKGFQALRSCCPVMATWDDHDYGLNDGGASYPERDAAQQAFLDFWGVPADSPKRQQAGVYDAKVFGPPGKRIQVIMLDTRYFRSPLKTGPRQVGGPYLPDEDPEKTMLGEAQWRWLEEQLRLPAEVRVIASGIQVVAEAAGQETWANLPHERQRLFDLVKSTDAGGVVIVSGDRHWAEVSVANDDVDYPLIDATSSSLNQKHPRGTPTRNQFRAVEQTYHEENFGVISVDWNVVDPKVTIDIVDIAGKPQIKKSIRLSELQPR</sequence>
<dbReference type="Gene3D" id="3.60.21.70">
    <property type="entry name" value="PhoD-like phosphatase"/>
    <property type="match status" value="1"/>
</dbReference>
<dbReference type="InterPro" id="IPR038607">
    <property type="entry name" value="PhoD-like_sf"/>
</dbReference>
<name>A0ABP8NSX6_9BACT</name>
<organism evidence="2 3">
    <name type="scientific">Novipirellula rosea</name>
    <dbReference type="NCBI Taxonomy" id="1031540"/>
    <lineage>
        <taxon>Bacteria</taxon>
        <taxon>Pseudomonadati</taxon>
        <taxon>Planctomycetota</taxon>
        <taxon>Planctomycetia</taxon>
        <taxon>Pirellulales</taxon>
        <taxon>Pirellulaceae</taxon>
        <taxon>Novipirellula</taxon>
    </lineage>
</organism>
<comment type="caution">
    <text evidence="2">The sequence shown here is derived from an EMBL/GenBank/DDBJ whole genome shotgun (WGS) entry which is preliminary data.</text>
</comment>
<dbReference type="EMBL" id="BAABGA010000114">
    <property type="protein sequence ID" value="GAA4470807.1"/>
    <property type="molecule type" value="Genomic_DNA"/>
</dbReference>
<dbReference type="Proteomes" id="UP001500840">
    <property type="component" value="Unassembled WGS sequence"/>
</dbReference>
<dbReference type="Pfam" id="PF09423">
    <property type="entry name" value="PhoD"/>
    <property type="match status" value="1"/>
</dbReference>
<accession>A0ABP8NSX6</accession>
<dbReference type="PANTHER" id="PTHR33987">
    <property type="entry name" value="CALCINEURIN-LIKE METALLO-PHOSPHOESTERASE SUPERFAMILY PROTEIN"/>
    <property type="match status" value="1"/>
</dbReference>
<evidence type="ECO:0000259" key="1">
    <source>
        <dbReference type="Pfam" id="PF09423"/>
    </source>
</evidence>
<dbReference type="InterPro" id="IPR018946">
    <property type="entry name" value="PhoD-like_MPP"/>
</dbReference>
<dbReference type="PANTHER" id="PTHR33987:SF1">
    <property type="entry name" value="CALCINEURIN-LIKE METALLO-PHOSPHOESTERASE SUPERFAMILY PROTEIN"/>
    <property type="match status" value="1"/>
</dbReference>